<dbReference type="eggNOG" id="ENOG502ZABJ">
    <property type="taxonomic scope" value="Bacteria"/>
</dbReference>
<dbReference type="STRING" id="699218.HMPREF0889_0277"/>
<protein>
    <submittedName>
        <fullName evidence="1">Uncharacterized protein</fullName>
    </submittedName>
</protein>
<dbReference type="RefSeq" id="WP_009369811.1">
    <property type="nucleotide sequence ID" value="NZ_ADGP01000020.1"/>
</dbReference>
<evidence type="ECO:0000313" key="1">
    <source>
        <dbReference type="EMBL" id="EFD93880.1"/>
    </source>
</evidence>
<dbReference type="OrthoDB" id="1631698at2"/>
<dbReference type="EMBL" id="ADGP01000020">
    <property type="protein sequence ID" value="EFD93880.1"/>
    <property type="molecule type" value="Genomic_DNA"/>
</dbReference>
<name>D3LVF3_9FIRM</name>
<comment type="caution">
    <text evidence="1">The sequence shown here is derived from an EMBL/GenBank/DDBJ whole genome shotgun (WGS) entry which is preliminary data.</text>
</comment>
<gene>
    <name evidence="1" type="ORF">HMPREF0889_0277</name>
</gene>
<organism evidence="1 2">
    <name type="scientific">Megasphaera lornae</name>
    <dbReference type="NCBI Taxonomy" id="1000568"/>
    <lineage>
        <taxon>Bacteria</taxon>
        <taxon>Bacillati</taxon>
        <taxon>Bacillota</taxon>
        <taxon>Negativicutes</taxon>
        <taxon>Veillonellales</taxon>
        <taxon>Veillonellaceae</taxon>
        <taxon>Megasphaera</taxon>
    </lineage>
</organism>
<dbReference type="Proteomes" id="UP000003242">
    <property type="component" value="Unassembled WGS sequence"/>
</dbReference>
<evidence type="ECO:0000313" key="2">
    <source>
        <dbReference type="Proteomes" id="UP000003242"/>
    </source>
</evidence>
<accession>D3LVF3</accession>
<proteinExistence type="predicted"/>
<sequence length="2148" mass="243849">MKIDITNYNKPSIFGTLPTMNDYFNNKNKIANMGKHVEQMQQARDNAVTQALETRQIHVRPQPIYDPNPQIWGNLHAQDNPNTANAIYRNLFCNGTNPTQANTYAPSLGVSPQFLMDNPDYMQQAKTQYDSAKKWEFLPPTITFGGAELDSEYPELSTYRKQNSVGATIALQNHQAVKDTRGIFAKLEDGIKNTGRLFENAFLSGLTSINKTDATLDLMKNNTRENYNRVVSLDKKAQEYQMARPHSFEGQAVYDTVQQLTMYGLQAMKASRQAIQGASLGMATVAPFALALAPETLGTGTLATLAAGATTGANIGFKTGLFKAFSDQATADRYWSMYNKKDKNGNPLYSQKNMQIDSTAIGTISGAINTGLFCFAVKPIASVFGTSAVTKLFNNAVARKKVIGAGRKAILAMVAKESAAQFGRNFIAQTAQEGAESVSNDMADNIEYSIHGQGNQYTPYDVMHNAVSAMINAVPSAVGLGVIGAGFHARGNYANLRALGHATFGDNGELYKRAIEKNAIQELIENKKTNELAKNNPDVFQKVVHEQAKNTGMDTMHVDTRELFKSEEGTKVVQDLIHKGVVTTDEVQHSIETGTDLEVNTGAFAQKIDDKFDVDTLMNATTLDENGKTVAQIKANEEQRNAIIKELSERAKGVNLSDEIINKHFADVSPQEQEFIRRAIENNSEDFTQGHAVLMEESQGNPVGERLAKKAGEYLDSIKDNHYELKQHLTDEGKEVFDATLDKLRHGNKKIKESAVQSAYLYAKMADRWAHVMNKSQKVKLDYTAKDFSNKNGILLEKGKDVKGLYDGFIHLFDKADESTFVHESAHAFLSGYKNIMEHATNLDEDTKNEYNELQDWLSYDPDKIKEYQGERAKEFKGYEKDIKTARKNGDKKAEKQALERWEQERFARGFERYLKEGKAPSISLKNIFRKFKDWLTGIYKDSKNIGAEVPEQVERFMDKMVATDKEIDTATRIQELATLTQDPKATALNEDIRAKAKETVFADMLQDEINLTEKEKQEEINQYVEETKRKLCAEDKRYSLENLANEYSHDKGILDMLLPQTGFNSWEEFYKSLDETDGRLDKRLEESRKFATKEVNGKHMTEEEIQEETEKALTKCGGQLQIVDEQLKTLDKELYSVVAKLADDTADMETQFKELINNKGVIGTIIRKNNSIKAIIKELDEKKTFNTELYGKAKAEIKAEIFNALTTEKMSVKEVTEHAREVLNAVSVSNSQKWRNYNNKGNQAVANATKYFNGGDVFGAIRELANAKLYFAMAKTATENFENIRIMLQGKKGVLDKNGNEIYGIKGMVKKISRKNAPKRMEPNARYFLQQAAYLLGITNEGGNPLKDENGEEIPLDWKTIAKSLDPEWGTEQNTAPNLDNVIEPELRAFIEGDKQIDYKKDLTLDEFTSMYQAMKAVYRTGGREYEGNTIFDRNGKKVSIQDAISRLIGTFELKEDYDAEQVERNKTFKDKIKDKSYDFMLDIVKPETLLRSMGSELWTDYIYKPLDVAGRKELEMNAKAMKEFSRIRKTYTFNEWRKIRNDRIYSMGTHTHYTKEEILVMALHWGSDTGRQRISDELQMGTDEVEKEFSKILNDKDVEFISSVWKQLEGYWGARNKVQERLTGVGMGRVKPMSYVINGHELKGGYYPIAYDSRFNATVKDQEMDDIAKLNMNYSAMSIGMKGTKNRVDKVYGKIVRKSLDLWADSIRESIHHITTREAVTDVYKILSDKELGARISQEIGVDAYRMLLKWSRDCWRTDIAKMNAFTRFLESQRKNVAFVTMAFRTNTAMLNATNVFPMIHEIGALNTLKAFHSFGFPYFSDTYKQNREFVQTHSPFMGERINTIDRDFVRGLSLDVGQGVGEMQGKAIHMRDTINRWGYWFLSETDLMCSLPLWKYQYDKTVNELMEKGTYDKDTIHDRAVYEADKAVRNVLGSAMVKDQPEVLRNKGIISAVTAFYSYSNTQINALIHAGYEWRKGNRMAMISAVLYWQVLATLLETVYRSAVAGDTMNEFANRLKVRFVANLTQGIPFVRDFAESGMNYLQGMKNFDSTTLLGLRSFGDINKVIGAYESGKDLTDIGRNTSRAINPYIKFPDTLSDGLWDLMRFSLYDTDRSMRELLTSIVFDKRYRTAEERQRAEKRKEKNK</sequence>
<reference evidence="2" key="1">
    <citation type="submission" date="2009-12" db="EMBL/GenBank/DDBJ databases">
        <title>Sequence of Clostridiales genomosp. BVAB3 str. UPII9-5.</title>
        <authorList>
            <person name="Madupu R."/>
            <person name="Durkin A.S."/>
            <person name="Torralba M."/>
            <person name="Methe B."/>
            <person name="Sutton G.G."/>
            <person name="Strausberg R.L."/>
            <person name="Nelson K.E."/>
        </authorList>
    </citation>
    <scope>NUCLEOTIDE SEQUENCE [LARGE SCALE GENOMIC DNA]</scope>
    <source>
        <strain evidence="2">28L</strain>
    </source>
</reference>